<dbReference type="Proteomes" id="UP000008896">
    <property type="component" value="Chromosome"/>
</dbReference>
<proteinExistence type="predicted"/>
<dbReference type="InterPro" id="IPR002525">
    <property type="entry name" value="Transp_IS110-like_N"/>
</dbReference>
<evidence type="ECO:0000259" key="1">
    <source>
        <dbReference type="Pfam" id="PF01548"/>
    </source>
</evidence>
<gene>
    <name evidence="2" type="ordered locus">MCAN_38651</name>
</gene>
<evidence type="ECO:0000313" key="3">
    <source>
        <dbReference type="Proteomes" id="UP000008896"/>
    </source>
</evidence>
<reference evidence="2 3" key="2">
    <citation type="journal article" date="2013" name="Nat. Genet.">
        <title>Genomic analysis of smooth tubercle bacilli provides insights into ancestry and pathoadaptation of Mycobacterium tuberculosis.</title>
        <authorList>
            <person name="Supply P."/>
            <person name="Marceau M."/>
            <person name="Mangenot S."/>
            <person name="Roche D."/>
            <person name="Rouanet C."/>
            <person name="Khanna V."/>
            <person name="Majlessi L."/>
            <person name="Criscuolo A."/>
            <person name="Tap J."/>
            <person name="Pawlik A."/>
            <person name="Fiette L."/>
            <person name="Orgeur M."/>
            <person name="Fabre M."/>
            <person name="Parmentier C."/>
            <person name="Frigui W."/>
            <person name="Simeone R."/>
            <person name="Boritsch E.C."/>
            <person name="Debrie A.S."/>
            <person name="Willery E."/>
            <person name="Walker D."/>
            <person name="Quail M.A."/>
            <person name="Ma L."/>
            <person name="Bouchier C."/>
            <person name="Salvignol G."/>
            <person name="Sayes F."/>
            <person name="Cascioferro A."/>
            <person name="Seemann T."/>
            <person name="Barbe V."/>
            <person name="Locht C."/>
            <person name="Gutierrez M.C."/>
            <person name="Leclerc C."/>
            <person name="Bentley S.D."/>
            <person name="Stinear T.P."/>
            <person name="Brisse S."/>
            <person name="Medigue C."/>
            <person name="Parkhill J."/>
            <person name="Cruveiller S."/>
            <person name="Brosch R."/>
        </authorList>
    </citation>
    <scope>NUCLEOTIDE SEQUENCE [LARGE SCALE GENOMIC DNA]</scope>
    <source>
        <strain evidence="2 3">CIPT 140010059</strain>
    </source>
</reference>
<accession>A0AB72XV18</accession>
<evidence type="ECO:0000313" key="2">
    <source>
        <dbReference type="EMBL" id="CCC46196.1"/>
    </source>
</evidence>
<dbReference type="AlphaFoldDB" id="A0AB72XV18"/>
<dbReference type="GO" id="GO:0006313">
    <property type="term" value="P:DNA transposition"/>
    <property type="evidence" value="ECO:0007669"/>
    <property type="project" value="InterPro"/>
</dbReference>
<dbReference type="GO" id="GO:0004803">
    <property type="term" value="F:transposase activity"/>
    <property type="evidence" value="ECO:0007669"/>
    <property type="project" value="InterPro"/>
</dbReference>
<feature type="domain" description="Transposase IS110-like N-terminal" evidence="1">
    <location>
        <begin position="14"/>
        <end position="160"/>
    </location>
</feature>
<sequence length="163" mass="17691">MTAENPGRSRRTLVGIDAAITACHHIAIRDDVGARSTRFSVEPTLAGLRTLTDKLSGYDDIDATVEPTSMTWLPLTIAVENAGDTMHMAGARHCARLRGAIVGKSKSDVIDAEVLTRASEVFDLTPLTLPTPAQLALRRSMIRRAGAVIDANRSWRRLMSLAR</sequence>
<dbReference type="GO" id="GO:0003677">
    <property type="term" value="F:DNA binding"/>
    <property type="evidence" value="ECO:0007669"/>
    <property type="project" value="InterPro"/>
</dbReference>
<dbReference type="KEGG" id="mce:MCAN_38651"/>
<dbReference type="InterPro" id="IPR047650">
    <property type="entry name" value="Transpos_IS110"/>
</dbReference>
<dbReference type="PANTHER" id="PTHR33055">
    <property type="entry name" value="TRANSPOSASE FOR INSERTION SEQUENCE ELEMENT IS1111A"/>
    <property type="match status" value="1"/>
</dbReference>
<organism evidence="2 3">
    <name type="scientific">Mycobacterium canettii (strain CIPT 140010059)</name>
    <dbReference type="NCBI Taxonomy" id="1048245"/>
    <lineage>
        <taxon>Bacteria</taxon>
        <taxon>Bacillati</taxon>
        <taxon>Actinomycetota</taxon>
        <taxon>Actinomycetes</taxon>
        <taxon>Mycobacteriales</taxon>
        <taxon>Mycobacteriaceae</taxon>
        <taxon>Mycobacterium</taxon>
        <taxon>Mycobacterium tuberculosis complex</taxon>
    </lineage>
</organism>
<dbReference type="Pfam" id="PF01548">
    <property type="entry name" value="DEDD_Tnp_IS110"/>
    <property type="match status" value="1"/>
</dbReference>
<dbReference type="GeneID" id="96990848"/>
<protein>
    <submittedName>
        <fullName evidence="2">Transposase</fullName>
    </submittedName>
</protein>
<name>A0AB72XV18_MYCCP</name>
<dbReference type="RefSeq" id="WP_014001998.1">
    <property type="nucleotide sequence ID" value="NC_015848.1"/>
</dbReference>
<dbReference type="EMBL" id="HE572590">
    <property type="protein sequence ID" value="CCC46196.1"/>
    <property type="molecule type" value="Genomic_DNA"/>
</dbReference>
<reference evidence="2 3" key="1">
    <citation type="journal article" date="2012" name="PLoS Negl. Trop. Dis.">
        <title>The Genome of Mycobacterium Africanum West African 2 Reveals a Lineage-Specific Locus and Genome Erosion Common to the M. tuberculosis Complex.</title>
        <authorList>
            <person name="Bentley S.D."/>
            <person name="Comas I."/>
            <person name="Bryant J.M."/>
            <person name="Walker D."/>
            <person name="Smith N.H."/>
            <person name="Harris S.R."/>
            <person name="Thurston S."/>
            <person name="Gagneux S."/>
            <person name="Wood J."/>
            <person name="Antonio M."/>
            <person name="Quail M.A."/>
            <person name="Gehre F."/>
            <person name="Adegbola R.A."/>
            <person name="Parkhill J."/>
            <person name="de Jong B.C."/>
        </authorList>
    </citation>
    <scope>NUCLEOTIDE SEQUENCE [LARGE SCALE GENOMIC DNA]</scope>
    <source>
        <strain evidence="2 3">CIPT 140010059</strain>
    </source>
</reference>